<evidence type="ECO:0000256" key="1">
    <source>
        <dbReference type="ARBA" id="ARBA00022723"/>
    </source>
</evidence>
<dbReference type="AlphaFoldDB" id="A0A5C3PYR9"/>
<evidence type="ECO:0000256" key="2">
    <source>
        <dbReference type="ARBA" id="ARBA00022771"/>
    </source>
</evidence>
<keyword evidence="3" id="KW-0862">Zinc</keyword>
<protein>
    <recommendedName>
        <fullName evidence="5">MYND-type domain-containing protein</fullName>
    </recommendedName>
</protein>
<dbReference type="Pfam" id="PF01753">
    <property type="entry name" value="zf-MYND"/>
    <property type="match status" value="1"/>
</dbReference>
<evidence type="ECO:0000313" key="7">
    <source>
        <dbReference type="Proteomes" id="UP000308197"/>
    </source>
</evidence>
<dbReference type="PROSITE" id="PS01360">
    <property type="entry name" value="ZF_MYND_1"/>
    <property type="match status" value="1"/>
</dbReference>
<dbReference type="EMBL" id="ML210985">
    <property type="protein sequence ID" value="TFK93230.1"/>
    <property type="molecule type" value="Genomic_DNA"/>
</dbReference>
<organism evidence="6 7">
    <name type="scientific">Polyporus arcularius HHB13444</name>
    <dbReference type="NCBI Taxonomy" id="1314778"/>
    <lineage>
        <taxon>Eukaryota</taxon>
        <taxon>Fungi</taxon>
        <taxon>Dikarya</taxon>
        <taxon>Basidiomycota</taxon>
        <taxon>Agaricomycotina</taxon>
        <taxon>Agaricomycetes</taxon>
        <taxon>Polyporales</taxon>
        <taxon>Polyporaceae</taxon>
        <taxon>Polyporus</taxon>
    </lineage>
</organism>
<evidence type="ECO:0000256" key="3">
    <source>
        <dbReference type="ARBA" id="ARBA00022833"/>
    </source>
</evidence>
<evidence type="ECO:0000256" key="4">
    <source>
        <dbReference type="PROSITE-ProRule" id="PRU00134"/>
    </source>
</evidence>
<name>A0A5C3PYR9_9APHY</name>
<dbReference type="Proteomes" id="UP000308197">
    <property type="component" value="Unassembled WGS sequence"/>
</dbReference>
<keyword evidence="2 4" id="KW-0863">Zinc-finger</keyword>
<keyword evidence="7" id="KW-1185">Reference proteome</keyword>
<dbReference type="InParanoid" id="A0A5C3PYR9"/>
<dbReference type="PROSITE" id="PS50865">
    <property type="entry name" value="ZF_MYND_2"/>
    <property type="match status" value="1"/>
</dbReference>
<dbReference type="GO" id="GO:0008270">
    <property type="term" value="F:zinc ion binding"/>
    <property type="evidence" value="ECO:0007669"/>
    <property type="project" value="UniProtKB-KW"/>
</dbReference>
<proteinExistence type="predicted"/>
<dbReference type="InterPro" id="IPR002893">
    <property type="entry name" value="Znf_MYND"/>
</dbReference>
<evidence type="ECO:0000259" key="5">
    <source>
        <dbReference type="PROSITE" id="PS50865"/>
    </source>
</evidence>
<accession>A0A5C3PYR9</accession>
<gene>
    <name evidence="6" type="ORF">K466DRAFT_581188</name>
</gene>
<keyword evidence="1" id="KW-0479">Metal-binding</keyword>
<dbReference type="SUPFAM" id="SSF144232">
    <property type="entry name" value="HIT/MYND zinc finger-like"/>
    <property type="match status" value="1"/>
</dbReference>
<feature type="domain" description="MYND-type" evidence="5">
    <location>
        <begin position="677"/>
        <end position="715"/>
    </location>
</feature>
<evidence type="ECO:0000313" key="6">
    <source>
        <dbReference type="EMBL" id="TFK93230.1"/>
    </source>
</evidence>
<dbReference type="Gene3D" id="6.10.140.2220">
    <property type="match status" value="1"/>
</dbReference>
<reference evidence="6 7" key="1">
    <citation type="journal article" date="2019" name="Nat. Ecol. Evol.">
        <title>Megaphylogeny resolves global patterns of mushroom evolution.</title>
        <authorList>
            <person name="Varga T."/>
            <person name="Krizsan K."/>
            <person name="Foldi C."/>
            <person name="Dima B."/>
            <person name="Sanchez-Garcia M."/>
            <person name="Sanchez-Ramirez S."/>
            <person name="Szollosi G.J."/>
            <person name="Szarkandi J.G."/>
            <person name="Papp V."/>
            <person name="Albert L."/>
            <person name="Andreopoulos W."/>
            <person name="Angelini C."/>
            <person name="Antonin V."/>
            <person name="Barry K.W."/>
            <person name="Bougher N.L."/>
            <person name="Buchanan P."/>
            <person name="Buyck B."/>
            <person name="Bense V."/>
            <person name="Catcheside P."/>
            <person name="Chovatia M."/>
            <person name="Cooper J."/>
            <person name="Damon W."/>
            <person name="Desjardin D."/>
            <person name="Finy P."/>
            <person name="Geml J."/>
            <person name="Haridas S."/>
            <person name="Hughes K."/>
            <person name="Justo A."/>
            <person name="Karasinski D."/>
            <person name="Kautmanova I."/>
            <person name="Kiss B."/>
            <person name="Kocsube S."/>
            <person name="Kotiranta H."/>
            <person name="LaButti K.M."/>
            <person name="Lechner B.E."/>
            <person name="Liimatainen K."/>
            <person name="Lipzen A."/>
            <person name="Lukacs Z."/>
            <person name="Mihaltcheva S."/>
            <person name="Morgado L.N."/>
            <person name="Niskanen T."/>
            <person name="Noordeloos M.E."/>
            <person name="Ohm R.A."/>
            <person name="Ortiz-Santana B."/>
            <person name="Ovrebo C."/>
            <person name="Racz N."/>
            <person name="Riley R."/>
            <person name="Savchenko A."/>
            <person name="Shiryaev A."/>
            <person name="Soop K."/>
            <person name="Spirin V."/>
            <person name="Szebenyi C."/>
            <person name="Tomsovsky M."/>
            <person name="Tulloss R.E."/>
            <person name="Uehling J."/>
            <person name="Grigoriev I.V."/>
            <person name="Vagvolgyi C."/>
            <person name="Papp T."/>
            <person name="Martin F.M."/>
            <person name="Miettinen O."/>
            <person name="Hibbett D.S."/>
            <person name="Nagy L.G."/>
        </authorList>
    </citation>
    <scope>NUCLEOTIDE SEQUENCE [LARGE SCALE GENOMIC DNA]</scope>
    <source>
        <strain evidence="6 7">HHB13444</strain>
    </source>
</reference>
<sequence>MAALVTRDQPRRVVRARDLYALPEEDSEYIESLEFKQQCVMIRSRLNLPCETEEDGHPKAISRTTVKHVHARFEDICQRFEFLFDRADDREHWGVVNALIYVLGELCPDSVLCDMFFERLQLFPRLTWLLRGPIRVPWYYPLELLCMIVRRGNDSTRLAVARRGDVLNVLFLSHLSSFRAVEFNSIIISHALEAAFAANPPDPDLVSSIPLLQLVEDVESGLSLHHETFTHRCATHGLVVLGMGRFRLELDHPSRGVQRSLDFFAALSKLQDLSIRALALRLFFPHKFTGNVSRSSDIPTSDQDCLPSHLRELLVQYGSPGSELELIRAAKDAFRAATSALFRDQDLLKFGSAVAGILQQGTFVLDELKDSFTADDGLPYASLCDCLLATVTALRETGGSALQDIADTVELGRLAILGDNAAVVASARAALARNPQLTFASVMLSGLLADREEALRIAKNGLEFADDSPYLRRELLLSAMDASFRKGYTLLICGDLEDPERRGWGKQGIFSGAQYMDELLHDCTPPLDSLDLWLTLHWQFIHAILTADDDLEAVVTSLKSTLLPRLEACESLLEARGYDVKGSTVRRGREAYLAHLNWPSDITNYSDWIKRFDSFTKEFRAPFDNPAPGAEAEDILYTRWWNVAEKDLVPATTHGPLQCGCRSSREMWVGSVVLGKCNWCRKPSAILKQCARCRDVLYCDGKCQRQDWPRHKERCRRIADESHTAVQTV</sequence>